<dbReference type="EMBL" id="GEEE01018891">
    <property type="protein sequence ID" value="JAP44334.1"/>
    <property type="molecule type" value="Transcribed_RNA"/>
</dbReference>
<accession>A0A0X3Q9B7</accession>
<name>A0A0X3Q9B7_SCHSO</name>
<gene>
    <name evidence="1" type="ORF">TR144019</name>
</gene>
<organism evidence="1">
    <name type="scientific">Schistocephalus solidus</name>
    <name type="common">Tapeworm</name>
    <dbReference type="NCBI Taxonomy" id="70667"/>
    <lineage>
        <taxon>Eukaryota</taxon>
        <taxon>Metazoa</taxon>
        <taxon>Spiralia</taxon>
        <taxon>Lophotrochozoa</taxon>
        <taxon>Platyhelminthes</taxon>
        <taxon>Cestoda</taxon>
        <taxon>Eucestoda</taxon>
        <taxon>Diphyllobothriidea</taxon>
        <taxon>Diphyllobothriidae</taxon>
        <taxon>Schistocephalus</taxon>
    </lineage>
</organism>
<dbReference type="EMBL" id="GEEE01008644">
    <property type="protein sequence ID" value="JAP54581.1"/>
    <property type="molecule type" value="Transcribed_RNA"/>
</dbReference>
<dbReference type="AlphaFoldDB" id="A0A0X3Q9B7"/>
<evidence type="ECO:0000313" key="1">
    <source>
        <dbReference type="EMBL" id="JAP55846.1"/>
    </source>
</evidence>
<reference evidence="1" key="1">
    <citation type="submission" date="2016-01" db="EMBL/GenBank/DDBJ databases">
        <title>Reference transcriptome for the parasite Schistocephalus solidus: insights into the molecular evolution of parasitism.</title>
        <authorList>
            <person name="Hebert F.O."/>
            <person name="Grambauer S."/>
            <person name="Barber I."/>
            <person name="Landry C.R."/>
            <person name="Aubin-Horth N."/>
        </authorList>
    </citation>
    <scope>NUCLEOTIDE SEQUENCE</scope>
</reference>
<dbReference type="EMBL" id="GEEE01007379">
    <property type="protein sequence ID" value="JAP55846.1"/>
    <property type="molecule type" value="Transcribed_RNA"/>
</dbReference>
<proteinExistence type="predicted"/>
<sequence>MEKLRCSHCRFGNAFSRNQNLMKSPDQIDLRESGFARKSSGNVLKMRNWVLIGQGDINEGSIVTKRPPIIHLWLRNIVQWRCPGNIRLAYYPSLQHMIEFGFGSRKTADREKTGGQVVFI</sequence>
<protein>
    <submittedName>
        <fullName evidence="1">Uncharacterized protein</fullName>
    </submittedName>
</protein>